<comment type="caution">
    <text evidence="2">The sequence shown here is derived from an EMBL/GenBank/DDBJ whole genome shotgun (WGS) entry which is preliminary data.</text>
</comment>
<name>A0A0V0X2T2_TRIPS</name>
<organism evidence="2 3">
    <name type="scientific">Trichinella pseudospiralis</name>
    <name type="common">Parasitic roundworm</name>
    <dbReference type="NCBI Taxonomy" id="6337"/>
    <lineage>
        <taxon>Eukaryota</taxon>
        <taxon>Metazoa</taxon>
        <taxon>Ecdysozoa</taxon>
        <taxon>Nematoda</taxon>
        <taxon>Enoplea</taxon>
        <taxon>Dorylaimia</taxon>
        <taxon>Trichinellida</taxon>
        <taxon>Trichinellidae</taxon>
        <taxon>Trichinella</taxon>
    </lineage>
</organism>
<dbReference type="EMBL" id="JYDU01000762">
    <property type="protein sequence ID" value="KRX82183.1"/>
    <property type="molecule type" value="Genomic_DNA"/>
</dbReference>
<sequence>LRQHSVELTKKRVAELTRRQGAGLTRKQGAELKRRQGAGLTRRQDVGLTRRQGAELKRRRVAELRKKLGVDSCLNWTLKLGDNLVKQWNGGRLVNWKKLVTWPAWSKFLNTKMT</sequence>
<accession>A0A0V0X2T2</accession>
<gene>
    <name evidence="2" type="ORF">T4E_3529</name>
</gene>
<feature type="region of interest" description="Disordered" evidence="1">
    <location>
        <begin position="18"/>
        <end position="44"/>
    </location>
</feature>
<reference evidence="2 3" key="1">
    <citation type="submission" date="2015-01" db="EMBL/GenBank/DDBJ databases">
        <title>Evolution of Trichinella species and genotypes.</title>
        <authorList>
            <person name="Korhonen P.K."/>
            <person name="Edoardo P."/>
            <person name="Giuseppe L.R."/>
            <person name="Gasser R.B."/>
        </authorList>
    </citation>
    <scope>NUCLEOTIDE SEQUENCE [LARGE SCALE GENOMIC DNA]</scope>
    <source>
        <strain evidence="2">ISS141</strain>
    </source>
</reference>
<protein>
    <submittedName>
        <fullName evidence="2">Uncharacterized protein</fullName>
    </submittedName>
</protein>
<proteinExistence type="predicted"/>
<evidence type="ECO:0000313" key="3">
    <source>
        <dbReference type="Proteomes" id="UP000054815"/>
    </source>
</evidence>
<dbReference type="AlphaFoldDB" id="A0A0V0X2T2"/>
<feature type="non-terminal residue" evidence="2">
    <location>
        <position position="1"/>
    </location>
</feature>
<dbReference type="Proteomes" id="UP000054815">
    <property type="component" value="Unassembled WGS sequence"/>
</dbReference>
<evidence type="ECO:0000256" key="1">
    <source>
        <dbReference type="SAM" id="MobiDB-lite"/>
    </source>
</evidence>
<evidence type="ECO:0000313" key="2">
    <source>
        <dbReference type="EMBL" id="KRX82183.1"/>
    </source>
</evidence>